<protein>
    <recommendedName>
        <fullName evidence="2">NFACT RNA-binding domain-containing protein</fullName>
    </recommendedName>
</protein>
<dbReference type="EMBL" id="VSSQ01000361">
    <property type="protein sequence ID" value="MPL92542.1"/>
    <property type="molecule type" value="Genomic_DNA"/>
</dbReference>
<organism evidence="3">
    <name type="scientific">bioreactor metagenome</name>
    <dbReference type="NCBI Taxonomy" id="1076179"/>
    <lineage>
        <taxon>unclassified sequences</taxon>
        <taxon>metagenomes</taxon>
        <taxon>ecological metagenomes</taxon>
    </lineage>
</organism>
<feature type="coiled-coil region" evidence="1">
    <location>
        <begin position="369"/>
        <end position="396"/>
    </location>
</feature>
<evidence type="ECO:0000313" key="3">
    <source>
        <dbReference type="EMBL" id="MPL92542.1"/>
    </source>
</evidence>
<dbReference type="Gene3D" id="2.30.310.10">
    <property type="entry name" value="ibrinogen binding protein from staphylococcus aureus domain"/>
    <property type="match status" value="1"/>
</dbReference>
<name>A0A644VPT5_9ZZZZ</name>
<dbReference type="GO" id="GO:1990112">
    <property type="term" value="C:RQC complex"/>
    <property type="evidence" value="ECO:0007669"/>
    <property type="project" value="TreeGrafter"/>
</dbReference>
<reference evidence="3" key="1">
    <citation type="submission" date="2019-08" db="EMBL/GenBank/DDBJ databases">
        <authorList>
            <person name="Kucharzyk K."/>
            <person name="Murdoch R.W."/>
            <person name="Higgins S."/>
            <person name="Loffler F."/>
        </authorList>
    </citation>
    <scope>NUCLEOTIDE SEQUENCE</scope>
</reference>
<dbReference type="PANTHER" id="PTHR15239:SF6">
    <property type="entry name" value="RIBOSOME QUALITY CONTROL COMPLEX SUBUNIT NEMF"/>
    <property type="match status" value="1"/>
</dbReference>
<dbReference type="AlphaFoldDB" id="A0A644VPT5"/>
<sequence>MSIGPELFTALARSIGETVLPCRIGKIETGDTWAAFRLSSGKDRWLLFSWNPGSYGCGLVGEDGIASLKKTRDSRSSFGEALKRNFQNASILSVRQLNSDRVLHFAAERLVGAGFSVPLSLVFEGTERNSNLVILDESGSILEPAKHIHGDMNRYRMILPGIAYTPPPPLKGKCLGETGEIEGPEDLRGLRGIGRGLSEILTRFWDTRPVRHWNDMVARTLSGEEQGLLILRQGSLLTVFPEPLPSCEVLPGPLLERCGEEVLSSYFLGQRDRILSGVKKALEREIKSRKRHRDGLENQICLSERGNEFLKMGNLLLAAGDLVPPRARAVELQDWETGEPLLVPLDENLTASRNAEKYFRKYKKGKVDRDAVRKAILSIEEGISELEEQVETLESIDDPDLLSVSARDVMEWLVPKKTTSARKHKTAPPPHIRLENGGDLIYIGLNARGNRHVTFKVAAPTDLWFHVHEIPGAHVILKTAGKDEAPADSSVEIAASLAAWFSRAKNSGKVQVDYTEKKNVRSIPGSAIAHVTYVHPKTILVSPERWKEFPEAARSRQLEDKM</sequence>
<dbReference type="GO" id="GO:0072344">
    <property type="term" value="P:rescue of stalled ribosome"/>
    <property type="evidence" value="ECO:0007669"/>
    <property type="project" value="TreeGrafter"/>
</dbReference>
<dbReference type="Pfam" id="PF05833">
    <property type="entry name" value="NFACT_N"/>
    <property type="match status" value="2"/>
</dbReference>
<accession>A0A644VPT5</accession>
<dbReference type="GO" id="GO:0043023">
    <property type="term" value="F:ribosomal large subunit binding"/>
    <property type="evidence" value="ECO:0007669"/>
    <property type="project" value="TreeGrafter"/>
</dbReference>
<keyword evidence="1" id="KW-0175">Coiled coil</keyword>
<dbReference type="InterPro" id="IPR008532">
    <property type="entry name" value="NFACT_RNA-bd"/>
</dbReference>
<dbReference type="InterPro" id="IPR051608">
    <property type="entry name" value="RQC_Subunit_NEMF"/>
</dbReference>
<proteinExistence type="predicted"/>
<feature type="domain" description="NFACT RNA-binding" evidence="2">
    <location>
        <begin position="437"/>
        <end position="523"/>
    </location>
</feature>
<comment type="caution">
    <text evidence="3">The sequence shown here is derived from an EMBL/GenBank/DDBJ whole genome shotgun (WGS) entry which is preliminary data.</text>
</comment>
<evidence type="ECO:0000259" key="2">
    <source>
        <dbReference type="Pfam" id="PF05670"/>
    </source>
</evidence>
<gene>
    <name evidence="3" type="primary">yloA_6</name>
    <name evidence="3" type="ORF">SDC9_38651</name>
</gene>
<evidence type="ECO:0000256" key="1">
    <source>
        <dbReference type="SAM" id="Coils"/>
    </source>
</evidence>
<dbReference type="GO" id="GO:0000049">
    <property type="term" value="F:tRNA binding"/>
    <property type="evidence" value="ECO:0007669"/>
    <property type="project" value="TreeGrafter"/>
</dbReference>
<dbReference type="PANTHER" id="PTHR15239">
    <property type="entry name" value="NUCLEAR EXPORT MEDIATOR FACTOR NEMF"/>
    <property type="match status" value="1"/>
</dbReference>
<dbReference type="Pfam" id="PF05670">
    <property type="entry name" value="NFACT-R_1"/>
    <property type="match status" value="1"/>
</dbReference>